<proteinExistence type="predicted"/>
<sequence length="290" mass="32445">MTVRVLILAMIKECQGTSIRFARRGGSRVDNGRGQSVNSGSSTPSDIENIEIIPVSLSTTRACKLPTVDGRFYPTIAGILDCVVGILRSLLPQGFPLKCEASKSSIEILQEEVMLGRIWIQFNNHKRIRIKVVSERPPIEGQIDIHGNGFNAYGRNNYGNGHFIYRRHVGVGIKLFLELYASYVTLDGNMMVNPLTCDLTFDIDHMLKCSSPCAYLKKQLLVNVARIKLSYHDLEWLHDNLFFDFLLINFSSSCASMWKKKRLVLDLGVGLGFLDSDDVLSETPLSLTPC</sequence>
<evidence type="ECO:0000313" key="2">
    <source>
        <dbReference type="Proteomes" id="UP001060085"/>
    </source>
</evidence>
<keyword evidence="2" id="KW-1185">Reference proteome</keyword>
<organism evidence="1 2">
    <name type="scientific">Catharanthus roseus</name>
    <name type="common">Madagascar periwinkle</name>
    <name type="synonym">Vinca rosea</name>
    <dbReference type="NCBI Taxonomy" id="4058"/>
    <lineage>
        <taxon>Eukaryota</taxon>
        <taxon>Viridiplantae</taxon>
        <taxon>Streptophyta</taxon>
        <taxon>Embryophyta</taxon>
        <taxon>Tracheophyta</taxon>
        <taxon>Spermatophyta</taxon>
        <taxon>Magnoliopsida</taxon>
        <taxon>eudicotyledons</taxon>
        <taxon>Gunneridae</taxon>
        <taxon>Pentapetalae</taxon>
        <taxon>asterids</taxon>
        <taxon>lamiids</taxon>
        <taxon>Gentianales</taxon>
        <taxon>Apocynaceae</taxon>
        <taxon>Rauvolfioideae</taxon>
        <taxon>Vinceae</taxon>
        <taxon>Catharanthinae</taxon>
        <taxon>Catharanthus</taxon>
    </lineage>
</organism>
<gene>
    <name evidence="1" type="ORF">M9H77_17210</name>
</gene>
<dbReference type="Proteomes" id="UP001060085">
    <property type="component" value="Linkage Group LG04"/>
</dbReference>
<dbReference type="EMBL" id="CM044704">
    <property type="protein sequence ID" value="KAI5667357.1"/>
    <property type="molecule type" value="Genomic_DNA"/>
</dbReference>
<protein>
    <submittedName>
        <fullName evidence="1">Uncharacterized protein</fullName>
    </submittedName>
</protein>
<comment type="caution">
    <text evidence="1">The sequence shown here is derived from an EMBL/GenBank/DDBJ whole genome shotgun (WGS) entry which is preliminary data.</text>
</comment>
<reference evidence="2" key="1">
    <citation type="journal article" date="2023" name="Nat. Plants">
        <title>Single-cell RNA sequencing provides a high-resolution roadmap for understanding the multicellular compartmentation of specialized metabolism.</title>
        <authorList>
            <person name="Sun S."/>
            <person name="Shen X."/>
            <person name="Li Y."/>
            <person name="Li Y."/>
            <person name="Wang S."/>
            <person name="Li R."/>
            <person name="Zhang H."/>
            <person name="Shen G."/>
            <person name="Guo B."/>
            <person name="Wei J."/>
            <person name="Xu J."/>
            <person name="St-Pierre B."/>
            <person name="Chen S."/>
            <person name="Sun C."/>
        </authorList>
    </citation>
    <scope>NUCLEOTIDE SEQUENCE [LARGE SCALE GENOMIC DNA]</scope>
</reference>
<evidence type="ECO:0000313" key="1">
    <source>
        <dbReference type="EMBL" id="KAI5667357.1"/>
    </source>
</evidence>
<accession>A0ACC0B464</accession>
<name>A0ACC0B464_CATRO</name>